<evidence type="ECO:0000313" key="2">
    <source>
        <dbReference type="EMBL" id="KAK7873402.1"/>
    </source>
</evidence>
<dbReference type="EMBL" id="JAZDUA010000014">
    <property type="protein sequence ID" value="KAK7873402.1"/>
    <property type="molecule type" value="Genomic_DNA"/>
</dbReference>
<dbReference type="Proteomes" id="UP001378592">
    <property type="component" value="Unassembled WGS sequence"/>
</dbReference>
<feature type="compositionally biased region" description="Basic residues" evidence="1">
    <location>
        <begin position="12"/>
        <end position="34"/>
    </location>
</feature>
<reference evidence="2 3" key="1">
    <citation type="submission" date="2024-03" db="EMBL/GenBank/DDBJ databases">
        <title>The genome assembly and annotation of the cricket Gryllus longicercus Weissman &amp; Gray.</title>
        <authorList>
            <person name="Szrajer S."/>
            <person name="Gray D."/>
            <person name="Ylla G."/>
        </authorList>
    </citation>
    <scope>NUCLEOTIDE SEQUENCE [LARGE SCALE GENOMIC DNA]</scope>
    <source>
        <strain evidence="2">DAG 2021-001</strain>
        <tissue evidence="2">Whole body minus gut</tissue>
    </source>
</reference>
<organism evidence="2 3">
    <name type="scientific">Gryllus longicercus</name>
    <dbReference type="NCBI Taxonomy" id="2509291"/>
    <lineage>
        <taxon>Eukaryota</taxon>
        <taxon>Metazoa</taxon>
        <taxon>Ecdysozoa</taxon>
        <taxon>Arthropoda</taxon>
        <taxon>Hexapoda</taxon>
        <taxon>Insecta</taxon>
        <taxon>Pterygota</taxon>
        <taxon>Neoptera</taxon>
        <taxon>Polyneoptera</taxon>
        <taxon>Orthoptera</taxon>
        <taxon>Ensifera</taxon>
        <taxon>Gryllidea</taxon>
        <taxon>Grylloidea</taxon>
        <taxon>Gryllidae</taxon>
        <taxon>Gryllinae</taxon>
        <taxon>Gryllus</taxon>
    </lineage>
</organism>
<keyword evidence="3" id="KW-1185">Reference proteome</keyword>
<dbReference type="AlphaFoldDB" id="A0AAN9ZGN6"/>
<evidence type="ECO:0000256" key="1">
    <source>
        <dbReference type="SAM" id="MobiDB-lite"/>
    </source>
</evidence>
<protein>
    <submittedName>
        <fullName evidence="2">Uncharacterized protein</fullName>
    </submittedName>
</protein>
<feature type="region of interest" description="Disordered" evidence="1">
    <location>
        <begin position="1"/>
        <end position="42"/>
    </location>
</feature>
<gene>
    <name evidence="2" type="ORF">R5R35_000198</name>
</gene>
<name>A0AAN9ZGN6_9ORTH</name>
<proteinExistence type="predicted"/>
<feature type="region of interest" description="Disordered" evidence="1">
    <location>
        <begin position="55"/>
        <end position="85"/>
    </location>
</feature>
<evidence type="ECO:0000313" key="3">
    <source>
        <dbReference type="Proteomes" id="UP001378592"/>
    </source>
</evidence>
<accession>A0AAN9ZGN6</accession>
<sequence>MVDYSAPEIGRKSRRSTSSTRHRQTPLSAARRRRSLGDVTRRPLSCRRGVALASAAFQSRPQPPPPVSAVPVPGTRKNFPRQYNPGHSPLCNFVTRCRAKARRTVKFLPL</sequence>
<comment type="caution">
    <text evidence="2">The sequence shown here is derived from an EMBL/GenBank/DDBJ whole genome shotgun (WGS) entry which is preliminary data.</text>
</comment>